<keyword evidence="2" id="KW-1185">Reference proteome</keyword>
<dbReference type="Proteomes" id="UP001141806">
    <property type="component" value="Unassembled WGS sequence"/>
</dbReference>
<gene>
    <name evidence="1" type="ORF">NE237_002269</name>
</gene>
<dbReference type="EMBL" id="JAMYWD010000003">
    <property type="protein sequence ID" value="KAJ4977163.1"/>
    <property type="molecule type" value="Genomic_DNA"/>
</dbReference>
<sequence length="182" mass="20701">MLTRKLSLIHVWMEKFFFVFSSDTWYSLPLVNRWRMVNTTPCNTKPFLTLVETEALGLLEGGAPVVVHEVRDDIVLWQHGLFGDEIVELDVNEETDQPIAEVKVVEIEATTKETELEVVLKVAKNMKGTKGKAISRFAPRWRLTTNDLVITDPSFASVLAFESIHPLDAQTIDELLNEAFKE</sequence>
<comment type="caution">
    <text evidence="1">The sequence shown here is derived from an EMBL/GenBank/DDBJ whole genome shotgun (WGS) entry which is preliminary data.</text>
</comment>
<name>A0A9Q0KUQ8_9MAGN</name>
<organism evidence="1 2">
    <name type="scientific">Protea cynaroides</name>
    <dbReference type="NCBI Taxonomy" id="273540"/>
    <lineage>
        <taxon>Eukaryota</taxon>
        <taxon>Viridiplantae</taxon>
        <taxon>Streptophyta</taxon>
        <taxon>Embryophyta</taxon>
        <taxon>Tracheophyta</taxon>
        <taxon>Spermatophyta</taxon>
        <taxon>Magnoliopsida</taxon>
        <taxon>Proteales</taxon>
        <taxon>Proteaceae</taxon>
        <taxon>Protea</taxon>
    </lineage>
</organism>
<proteinExistence type="predicted"/>
<reference evidence="1" key="1">
    <citation type="journal article" date="2023" name="Plant J.">
        <title>The genome of the king protea, Protea cynaroides.</title>
        <authorList>
            <person name="Chang J."/>
            <person name="Duong T.A."/>
            <person name="Schoeman C."/>
            <person name="Ma X."/>
            <person name="Roodt D."/>
            <person name="Barker N."/>
            <person name="Li Z."/>
            <person name="Van de Peer Y."/>
            <person name="Mizrachi E."/>
        </authorList>
    </citation>
    <scope>NUCLEOTIDE SEQUENCE</scope>
    <source>
        <tissue evidence="1">Young leaves</tissue>
    </source>
</reference>
<evidence type="ECO:0000313" key="1">
    <source>
        <dbReference type="EMBL" id="KAJ4977163.1"/>
    </source>
</evidence>
<accession>A0A9Q0KUQ8</accession>
<dbReference type="AlphaFoldDB" id="A0A9Q0KUQ8"/>
<evidence type="ECO:0000313" key="2">
    <source>
        <dbReference type="Proteomes" id="UP001141806"/>
    </source>
</evidence>
<protein>
    <submittedName>
        <fullName evidence="1">Uncharacterized protein</fullName>
    </submittedName>
</protein>